<protein>
    <recommendedName>
        <fullName evidence="3">Fur-regulated basic protein FbpA</fullName>
    </recommendedName>
</protein>
<proteinExistence type="predicted"/>
<dbReference type="EMBL" id="JAUCEY010000008">
    <property type="protein sequence ID" value="MDM5452010.1"/>
    <property type="molecule type" value="Genomic_DNA"/>
</dbReference>
<evidence type="ECO:0008006" key="3">
    <source>
        <dbReference type="Google" id="ProtNLM"/>
    </source>
</evidence>
<evidence type="ECO:0000313" key="2">
    <source>
        <dbReference type="Proteomes" id="UP001234602"/>
    </source>
</evidence>
<gene>
    <name evidence="1" type="ORF">QUF89_07330</name>
</gene>
<evidence type="ECO:0000313" key="1">
    <source>
        <dbReference type="EMBL" id="MDM5452010.1"/>
    </source>
</evidence>
<dbReference type="Proteomes" id="UP001234602">
    <property type="component" value="Unassembled WGS sequence"/>
</dbReference>
<accession>A0AAW7IDG2</accession>
<comment type="caution">
    <text evidence="1">The sequence shown here is derived from an EMBL/GenBank/DDBJ whole genome shotgun (WGS) entry which is preliminary data.</text>
</comment>
<dbReference type="AlphaFoldDB" id="A0AAW7IDG2"/>
<sequence length="53" mass="6446">MDKEMEKTIVKSFFTKRLQDRILFELSSAKKRKDFEAEQEVLPSPRFLLKRKQ</sequence>
<name>A0AAW7IDG2_9BACI</name>
<organism evidence="1 2">
    <name type="scientific">Peribacillus simplex</name>
    <dbReference type="NCBI Taxonomy" id="1478"/>
    <lineage>
        <taxon>Bacteria</taxon>
        <taxon>Bacillati</taxon>
        <taxon>Bacillota</taxon>
        <taxon>Bacilli</taxon>
        <taxon>Bacillales</taxon>
        <taxon>Bacillaceae</taxon>
        <taxon>Peribacillus</taxon>
    </lineage>
</organism>
<dbReference type="RefSeq" id="WP_289319634.1">
    <property type="nucleotide sequence ID" value="NZ_JAUCEY010000008.1"/>
</dbReference>
<reference evidence="1" key="1">
    <citation type="submission" date="2023-06" db="EMBL/GenBank/DDBJ databases">
        <title>Comparative genomics of Bacillaceae isolates and their secondary metabolite potential.</title>
        <authorList>
            <person name="Song L."/>
            <person name="Nielsen L.J."/>
            <person name="Mohite O."/>
            <person name="Xu X."/>
            <person name="Weber T."/>
            <person name="Kovacs A.T."/>
        </authorList>
    </citation>
    <scope>NUCLEOTIDE SEQUENCE</scope>
    <source>
        <strain evidence="1">D8_B_37</strain>
    </source>
</reference>